<name>A0A376U8P4_ECOLX</name>
<evidence type="ECO:0000313" key="2">
    <source>
        <dbReference type="Proteomes" id="UP000254079"/>
    </source>
</evidence>
<dbReference type="Proteomes" id="UP000254079">
    <property type="component" value="Unassembled WGS sequence"/>
</dbReference>
<dbReference type="EMBL" id="UGCP01000002">
    <property type="protein sequence ID" value="STI85091.1"/>
    <property type="molecule type" value="Genomic_DNA"/>
</dbReference>
<accession>A0A376U8P4</accession>
<dbReference type="AlphaFoldDB" id="A0A376U8P4"/>
<protein>
    <submittedName>
        <fullName evidence="1">Zinc finger SWIM domain-containing protein</fullName>
    </submittedName>
</protein>
<proteinExistence type="predicted"/>
<reference evidence="1 2" key="1">
    <citation type="submission" date="2018-06" db="EMBL/GenBank/DDBJ databases">
        <authorList>
            <consortium name="Pathogen Informatics"/>
            <person name="Doyle S."/>
        </authorList>
    </citation>
    <scope>NUCLEOTIDE SEQUENCE [LARGE SCALE GENOMIC DNA]</scope>
    <source>
        <strain evidence="1 2">NCTC8622</strain>
    </source>
</reference>
<evidence type="ECO:0000313" key="1">
    <source>
        <dbReference type="EMBL" id="STI85091.1"/>
    </source>
</evidence>
<organism evidence="1 2">
    <name type="scientific">Escherichia coli</name>
    <dbReference type="NCBI Taxonomy" id="562"/>
    <lineage>
        <taxon>Bacteria</taxon>
        <taxon>Pseudomonadati</taxon>
        <taxon>Pseudomonadota</taxon>
        <taxon>Gammaproteobacteria</taxon>
        <taxon>Enterobacterales</taxon>
        <taxon>Enterobacteriaceae</taxon>
        <taxon>Escherichia</taxon>
    </lineage>
</organism>
<sequence>MARRDSVGEVPPVPWRTVVGSGIAGEAKLDHLRLVSLGMRCWQDMSIMVYASGLPIPTPAVFCTFRAVGREVNRKTHRQLRVGCLVFRLAHWRVGKLFHKQQNAVPMASCC</sequence>
<gene>
    <name evidence="1" type="ORF">NCTC8622_04166</name>
</gene>